<dbReference type="PROSITE" id="PS50928">
    <property type="entry name" value="ABC_TM1"/>
    <property type="match status" value="1"/>
</dbReference>
<name>A0ABV8GR31_9BACI</name>
<gene>
    <name evidence="9" type="ORF">ACFOUV_00525</name>
</gene>
<dbReference type="Gene3D" id="1.10.3720.10">
    <property type="entry name" value="MetI-like"/>
    <property type="match status" value="1"/>
</dbReference>
<dbReference type="Proteomes" id="UP001595772">
    <property type="component" value="Unassembled WGS sequence"/>
</dbReference>
<evidence type="ECO:0000313" key="9">
    <source>
        <dbReference type="EMBL" id="MFC4022295.1"/>
    </source>
</evidence>
<feature type="transmembrane region" description="Helical" evidence="7">
    <location>
        <begin position="108"/>
        <end position="127"/>
    </location>
</feature>
<evidence type="ECO:0000256" key="7">
    <source>
        <dbReference type="RuleBase" id="RU363032"/>
    </source>
</evidence>
<dbReference type="CDD" id="cd06261">
    <property type="entry name" value="TM_PBP2"/>
    <property type="match status" value="1"/>
</dbReference>
<sequence>MVYKMKKHYSLYLMILPIFIYFIIFNYYPVIKGFIISLQDFKLIGDRPFIGFQNYITVLNDPVFWRVVQNTLLIGGGILLLGFIAPLVVALSLNEVFQPLFKKVTQMVIYLPHLFSWVVVGGIWIYILSPDAGLVNGVLQWIGVGPIHFFAQEEYAKPIMILSAIWKDMGYTCIIYLAAIVGISPTMYEAAKIDGANRWKQMIYITLPQLVPTMKVVLLLNIMGILRIFDQVFVMSNPAIAREVNVIMMYVYEKGILEFEMGVATAAAFLVVFATLILVSLVRKGIRFDME</sequence>
<evidence type="ECO:0000256" key="5">
    <source>
        <dbReference type="ARBA" id="ARBA00022989"/>
    </source>
</evidence>
<dbReference type="PANTHER" id="PTHR43227:SF11">
    <property type="entry name" value="BLL4140 PROTEIN"/>
    <property type="match status" value="1"/>
</dbReference>
<keyword evidence="2 7" id="KW-0813">Transport</keyword>
<comment type="similarity">
    <text evidence="7">Belongs to the binding-protein-dependent transport system permease family.</text>
</comment>
<feature type="domain" description="ABC transmembrane type-1" evidence="8">
    <location>
        <begin position="68"/>
        <end position="282"/>
    </location>
</feature>
<feature type="transmembrane region" description="Helical" evidence="7">
    <location>
        <begin position="169"/>
        <end position="191"/>
    </location>
</feature>
<dbReference type="EMBL" id="JBHSAO010000001">
    <property type="protein sequence ID" value="MFC4022295.1"/>
    <property type="molecule type" value="Genomic_DNA"/>
</dbReference>
<keyword evidence="10" id="KW-1185">Reference proteome</keyword>
<dbReference type="Pfam" id="PF00528">
    <property type="entry name" value="BPD_transp_1"/>
    <property type="match status" value="1"/>
</dbReference>
<keyword evidence="5 7" id="KW-1133">Transmembrane helix</keyword>
<dbReference type="InterPro" id="IPR050809">
    <property type="entry name" value="UgpAE/MalFG_permease"/>
</dbReference>
<keyword evidence="3" id="KW-1003">Cell membrane</keyword>
<protein>
    <submittedName>
        <fullName evidence="9">ABC transporter permease subunit</fullName>
    </submittedName>
</protein>
<feature type="transmembrane region" description="Helical" evidence="7">
    <location>
        <begin position="203"/>
        <end position="229"/>
    </location>
</feature>
<evidence type="ECO:0000256" key="1">
    <source>
        <dbReference type="ARBA" id="ARBA00004651"/>
    </source>
</evidence>
<proteinExistence type="inferred from homology"/>
<feature type="transmembrane region" description="Helical" evidence="7">
    <location>
        <begin position="9"/>
        <end position="28"/>
    </location>
</feature>
<organism evidence="9 10">
    <name type="scientific">Oceanobacillus longus</name>
    <dbReference type="NCBI Taxonomy" id="930120"/>
    <lineage>
        <taxon>Bacteria</taxon>
        <taxon>Bacillati</taxon>
        <taxon>Bacillota</taxon>
        <taxon>Bacilli</taxon>
        <taxon>Bacillales</taxon>
        <taxon>Bacillaceae</taxon>
        <taxon>Oceanobacillus</taxon>
    </lineage>
</organism>
<dbReference type="SUPFAM" id="SSF161098">
    <property type="entry name" value="MetI-like"/>
    <property type="match status" value="1"/>
</dbReference>
<evidence type="ECO:0000256" key="4">
    <source>
        <dbReference type="ARBA" id="ARBA00022692"/>
    </source>
</evidence>
<accession>A0ABV8GR31</accession>
<dbReference type="PANTHER" id="PTHR43227">
    <property type="entry name" value="BLL4140 PROTEIN"/>
    <property type="match status" value="1"/>
</dbReference>
<evidence type="ECO:0000313" key="10">
    <source>
        <dbReference type="Proteomes" id="UP001595772"/>
    </source>
</evidence>
<feature type="transmembrane region" description="Helical" evidence="7">
    <location>
        <begin position="72"/>
        <end position="96"/>
    </location>
</feature>
<comment type="subcellular location">
    <subcellularLocation>
        <location evidence="1 7">Cell membrane</location>
        <topology evidence="1 7">Multi-pass membrane protein</topology>
    </subcellularLocation>
</comment>
<keyword evidence="4 7" id="KW-0812">Transmembrane</keyword>
<keyword evidence="6 7" id="KW-0472">Membrane</keyword>
<evidence type="ECO:0000256" key="2">
    <source>
        <dbReference type="ARBA" id="ARBA00022448"/>
    </source>
</evidence>
<reference evidence="10" key="1">
    <citation type="journal article" date="2019" name="Int. J. Syst. Evol. Microbiol.">
        <title>The Global Catalogue of Microorganisms (GCM) 10K type strain sequencing project: providing services to taxonomists for standard genome sequencing and annotation.</title>
        <authorList>
            <consortium name="The Broad Institute Genomics Platform"/>
            <consortium name="The Broad Institute Genome Sequencing Center for Infectious Disease"/>
            <person name="Wu L."/>
            <person name="Ma J."/>
        </authorList>
    </citation>
    <scope>NUCLEOTIDE SEQUENCE [LARGE SCALE GENOMIC DNA]</scope>
    <source>
        <strain evidence="10">IBRC-M 10703</strain>
    </source>
</reference>
<dbReference type="InterPro" id="IPR000515">
    <property type="entry name" value="MetI-like"/>
</dbReference>
<evidence type="ECO:0000259" key="8">
    <source>
        <dbReference type="PROSITE" id="PS50928"/>
    </source>
</evidence>
<evidence type="ECO:0000256" key="3">
    <source>
        <dbReference type="ARBA" id="ARBA00022475"/>
    </source>
</evidence>
<comment type="caution">
    <text evidence="9">The sequence shown here is derived from an EMBL/GenBank/DDBJ whole genome shotgun (WGS) entry which is preliminary data.</text>
</comment>
<evidence type="ECO:0000256" key="6">
    <source>
        <dbReference type="ARBA" id="ARBA00023136"/>
    </source>
</evidence>
<dbReference type="InterPro" id="IPR035906">
    <property type="entry name" value="MetI-like_sf"/>
</dbReference>
<feature type="transmembrane region" description="Helical" evidence="7">
    <location>
        <begin position="261"/>
        <end position="282"/>
    </location>
</feature>
<dbReference type="RefSeq" id="WP_379494813.1">
    <property type="nucleotide sequence ID" value="NZ_JBHSAO010000001.1"/>
</dbReference>